<dbReference type="OrthoDB" id="763495at2"/>
<evidence type="ECO:0000313" key="1">
    <source>
        <dbReference type="EMBL" id="AMP99999.1"/>
    </source>
</evidence>
<dbReference type="PATRIC" id="fig|188932.3.peg.3260"/>
<accession>A0A127VFB0</accession>
<dbReference type="AlphaFoldDB" id="A0A127VFB0"/>
<proteinExistence type="predicted"/>
<dbReference type="KEGG" id="pcm:AY601_3128"/>
<organism evidence="1 2">
    <name type="scientific">Pedobacter cryoconitis</name>
    <dbReference type="NCBI Taxonomy" id="188932"/>
    <lineage>
        <taxon>Bacteria</taxon>
        <taxon>Pseudomonadati</taxon>
        <taxon>Bacteroidota</taxon>
        <taxon>Sphingobacteriia</taxon>
        <taxon>Sphingobacteriales</taxon>
        <taxon>Sphingobacteriaceae</taxon>
        <taxon>Pedobacter</taxon>
    </lineage>
</organism>
<evidence type="ECO:0008006" key="3">
    <source>
        <dbReference type="Google" id="ProtNLM"/>
    </source>
</evidence>
<keyword evidence="2" id="KW-1185">Reference proteome</keyword>
<sequence>MRVRKSSLHKVLGTILILMTVLQTSCKKVSPTGETKINPPVKSYIIIARIDKKGTNTNAEGTGILKGTYDEGTKQLTYTLNFEKIAPTIITLRSGTKGSVGELVKEIYKSDGQISTLEITGRLNLNPLQERNLLKGLWFVAMNTVSDTPDISGGLTLKQK</sequence>
<gene>
    <name evidence="1" type="ORF">AY601_3128</name>
</gene>
<name>A0A127VFB0_9SPHI</name>
<dbReference type="Proteomes" id="UP000071561">
    <property type="component" value="Chromosome"/>
</dbReference>
<reference evidence="1 2" key="1">
    <citation type="submission" date="2016-03" db="EMBL/GenBank/DDBJ databases">
        <title>Complete genome sequence of Pedobacter cryoconitis PAMC 27485.</title>
        <authorList>
            <person name="Lee J."/>
            <person name="Kim O.-S."/>
        </authorList>
    </citation>
    <scope>NUCLEOTIDE SEQUENCE [LARGE SCALE GENOMIC DNA]</scope>
    <source>
        <strain evidence="1 2">PAMC 27485</strain>
    </source>
</reference>
<evidence type="ECO:0000313" key="2">
    <source>
        <dbReference type="Proteomes" id="UP000071561"/>
    </source>
</evidence>
<dbReference type="EMBL" id="CP014504">
    <property type="protein sequence ID" value="AMP99999.1"/>
    <property type="molecule type" value="Genomic_DNA"/>
</dbReference>
<dbReference type="RefSeq" id="WP_068402640.1">
    <property type="nucleotide sequence ID" value="NZ_CP014504.1"/>
</dbReference>
<protein>
    <recommendedName>
        <fullName evidence="3">CHRD domain-containing protein</fullName>
    </recommendedName>
</protein>